<dbReference type="InterPro" id="IPR003784">
    <property type="entry name" value="BioY"/>
</dbReference>
<accession>A0AAE3FLU2</accession>
<keyword evidence="1 2" id="KW-0472">Membrane</keyword>
<keyword evidence="2" id="KW-0812">Transmembrane</keyword>
<keyword evidence="2" id="KW-1133">Transmembrane helix</keyword>
<protein>
    <submittedName>
        <fullName evidence="3">Biotin transporter BioY</fullName>
    </submittedName>
</protein>
<dbReference type="Gene3D" id="1.10.1760.20">
    <property type="match status" value="1"/>
</dbReference>
<keyword evidence="1" id="KW-0813">Transport</keyword>
<proteinExistence type="inferred from homology"/>
<gene>
    <name evidence="3" type="ORF">AArcSt11_01085</name>
</gene>
<keyword evidence="4" id="KW-1185">Reference proteome</keyword>
<dbReference type="RefSeq" id="WP_250593773.1">
    <property type="nucleotide sequence ID" value="NZ_JAKRVY010000001.1"/>
</dbReference>
<dbReference type="GO" id="GO:0015225">
    <property type="term" value="F:biotin transmembrane transporter activity"/>
    <property type="evidence" value="ECO:0007669"/>
    <property type="project" value="UniProtKB-UniRule"/>
</dbReference>
<feature type="transmembrane region" description="Helical" evidence="2">
    <location>
        <begin position="136"/>
        <end position="155"/>
    </location>
</feature>
<comment type="subcellular location">
    <subcellularLocation>
        <location evidence="1">Cell membrane</location>
        <topology evidence="1">Multi-pass membrane protein</topology>
    </subcellularLocation>
</comment>
<evidence type="ECO:0000256" key="1">
    <source>
        <dbReference type="PIRNR" id="PIRNR016661"/>
    </source>
</evidence>
<dbReference type="GO" id="GO:0005886">
    <property type="term" value="C:plasma membrane"/>
    <property type="evidence" value="ECO:0007669"/>
    <property type="project" value="UniProtKB-SubCell"/>
</dbReference>
<dbReference type="AlphaFoldDB" id="A0AAE3FLU2"/>
<feature type="transmembrane region" description="Helical" evidence="2">
    <location>
        <begin position="15"/>
        <end position="37"/>
    </location>
</feature>
<name>A0AAE3FLU2_9EURY</name>
<feature type="transmembrane region" description="Helical" evidence="2">
    <location>
        <begin position="46"/>
        <end position="64"/>
    </location>
</feature>
<dbReference type="PANTHER" id="PTHR34295:SF1">
    <property type="entry name" value="BIOTIN TRANSPORTER BIOY"/>
    <property type="match status" value="1"/>
</dbReference>
<evidence type="ECO:0000313" key="4">
    <source>
        <dbReference type="Proteomes" id="UP001202674"/>
    </source>
</evidence>
<dbReference type="Pfam" id="PF02632">
    <property type="entry name" value="BioY"/>
    <property type="match status" value="1"/>
</dbReference>
<dbReference type="Proteomes" id="UP001202674">
    <property type="component" value="Unassembled WGS sequence"/>
</dbReference>
<feature type="transmembrane region" description="Helical" evidence="2">
    <location>
        <begin position="98"/>
        <end position="116"/>
    </location>
</feature>
<evidence type="ECO:0000313" key="3">
    <source>
        <dbReference type="EMBL" id="MCL9812242.1"/>
    </source>
</evidence>
<sequence length="200" mass="20088">MNDTGQQVDLVDGEIVVGIAGAALMAALTGVLAYLALPYPWSPEPITLQILGIFLVGVFLGAKWGGLSMVLYLVAGGVGAPVFAHGQAGIGHLFGSSAGYLFSFPIAVVVIGLLAYGHTGMGDPSSLSHSRLIGSLVAGAAIIYALGIVGLMVVLELSLVEALIGGAVVFFPGEAAKIAAAVAIAQSGHVVDWPPQGIGQ</sequence>
<dbReference type="PANTHER" id="PTHR34295">
    <property type="entry name" value="BIOTIN TRANSPORTER BIOY"/>
    <property type="match status" value="1"/>
</dbReference>
<keyword evidence="1" id="KW-1003">Cell membrane</keyword>
<dbReference type="PIRSF" id="PIRSF016661">
    <property type="entry name" value="BioY"/>
    <property type="match status" value="1"/>
</dbReference>
<evidence type="ECO:0000256" key="2">
    <source>
        <dbReference type="SAM" id="Phobius"/>
    </source>
</evidence>
<reference evidence="3 4" key="1">
    <citation type="journal article" date="2022" name="Syst. Appl. Microbiol.">
        <title>Natronocalculus amylovorans gen. nov., sp. nov., and Natranaeroarchaeum aerophilus sp. nov., dominant culturable amylolytic natronoarchaea from hypersaline soda lakes in southwestern Siberia.</title>
        <authorList>
            <person name="Sorokin D.Y."/>
            <person name="Elcheninov A.G."/>
            <person name="Khizhniak T.V."/>
            <person name="Koenen M."/>
            <person name="Bale N.J."/>
            <person name="Damste J.S.S."/>
            <person name="Kublanov I.V."/>
        </authorList>
    </citation>
    <scope>NUCLEOTIDE SEQUENCE [LARGE SCALE GENOMIC DNA]</scope>
    <source>
        <strain evidence="3 4">AArc-St1-1</strain>
    </source>
</reference>
<comment type="caution">
    <text evidence="3">The sequence shown here is derived from an EMBL/GenBank/DDBJ whole genome shotgun (WGS) entry which is preliminary data.</text>
</comment>
<comment type="similarity">
    <text evidence="1">Belongs to the BioY family.</text>
</comment>
<dbReference type="EMBL" id="JAKRVY010000001">
    <property type="protein sequence ID" value="MCL9812242.1"/>
    <property type="molecule type" value="Genomic_DNA"/>
</dbReference>
<organism evidence="3 4">
    <name type="scientific">Natranaeroarchaeum aerophilus</name>
    <dbReference type="NCBI Taxonomy" id="2917711"/>
    <lineage>
        <taxon>Archaea</taxon>
        <taxon>Methanobacteriati</taxon>
        <taxon>Methanobacteriota</taxon>
        <taxon>Stenosarchaea group</taxon>
        <taxon>Halobacteria</taxon>
        <taxon>Halobacteriales</taxon>
        <taxon>Natronoarchaeaceae</taxon>
        <taxon>Natranaeroarchaeum</taxon>
    </lineage>
</organism>